<organism evidence="1 2">
    <name type="scientific">Ridgeia piscesae</name>
    <name type="common">Tubeworm</name>
    <dbReference type="NCBI Taxonomy" id="27915"/>
    <lineage>
        <taxon>Eukaryota</taxon>
        <taxon>Metazoa</taxon>
        <taxon>Spiralia</taxon>
        <taxon>Lophotrochozoa</taxon>
        <taxon>Annelida</taxon>
        <taxon>Polychaeta</taxon>
        <taxon>Sedentaria</taxon>
        <taxon>Canalipalpata</taxon>
        <taxon>Sabellida</taxon>
        <taxon>Siboglinidae</taxon>
        <taxon>Ridgeia</taxon>
    </lineage>
</organism>
<reference evidence="1" key="1">
    <citation type="journal article" date="2023" name="Mol. Biol. Evol.">
        <title>Third-Generation Sequencing Reveals the Adaptive Role of the Epigenome in Three Deep-Sea Polychaetes.</title>
        <authorList>
            <person name="Perez M."/>
            <person name="Aroh O."/>
            <person name="Sun Y."/>
            <person name="Lan Y."/>
            <person name="Juniper S.K."/>
            <person name="Young C.R."/>
            <person name="Angers B."/>
            <person name="Qian P.Y."/>
        </authorList>
    </citation>
    <scope>NUCLEOTIDE SEQUENCE</scope>
    <source>
        <strain evidence="1">R07B-5</strain>
    </source>
</reference>
<name>A0AAD9NQH3_RIDPI</name>
<proteinExistence type="predicted"/>
<gene>
    <name evidence="1" type="ORF">NP493_712g00007</name>
</gene>
<evidence type="ECO:0000313" key="2">
    <source>
        <dbReference type="Proteomes" id="UP001209878"/>
    </source>
</evidence>
<dbReference type="AlphaFoldDB" id="A0AAD9NQH3"/>
<protein>
    <submittedName>
        <fullName evidence="1">Uncharacterized protein</fullName>
    </submittedName>
</protein>
<accession>A0AAD9NQH3</accession>
<evidence type="ECO:0000313" key="1">
    <source>
        <dbReference type="EMBL" id="KAK2175719.1"/>
    </source>
</evidence>
<keyword evidence="2" id="KW-1185">Reference proteome</keyword>
<sequence>MSTYSSRYSTARFLKGVSLAFGVISRSTEHQQLRLPMSPRDVKWSGTYDLNRESIYNVHFHPNSSLHHRFISRVHKNVLQYIKCSSKPSLHLQESHCRIQNTTVLQLKFTVLCNYKPKAKWSHIPC</sequence>
<comment type="caution">
    <text evidence="1">The sequence shown here is derived from an EMBL/GenBank/DDBJ whole genome shotgun (WGS) entry which is preliminary data.</text>
</comment>
<dbReference type="EMBL" id="JAODUO010000711">
    <property type="protein sequence ID" value="KAK2175719.1"/>
    <property type="molecule type" value="Genomic_DNA"/>
</dbReference>
<dbReference type="Proteomes" id="UP001209878">
    <property type="component" value="Unassembled WGS sequence"/>
</dbReference>